<accession>A0A512D0E7</accession>
<reference evidence="2 3" key="1">
    <citation type="submission" date="2019-07" db="EMBL/GenBank/DDBJ databases">
        <title>Whole genome shotgun sequence of Terrabacter aerolatus NBRC 106305.</title>
        <authorList>
            <person name="Hosoyama A."/>
            <person name="Uohara A."/>
            <person name="Ohji S."/>
            <person name="Ichikawa N."/>
        </authorList>
    </citation>
    <scope>NUCLEOTIDE SEQUENCE [LARGE SCALE GENOMIC DNA]</scope>
    <source>
        <strain evidence="2 3">NBRC 106305</strain>
    </source>
</reference>
<comment type="caution">
    <text evidence="2">The sequence shown here is derived from an EMBL/GenBank/DDBJ whole genome shotgun (WGS) entry which is preliminary data.</text>
</comment>
<evidence type="ECO:0000313" key="2">
    <source>
        <dbReference type="EMBL" id="GEO29936.1"/>
    </source>
</evidence>
<evidence type="ECO:0000256" key="1">
    <source>
        <dbReference type="SAM" id="Phobius"/>
    </source>
</evidence>
<dbReference type="OrthoDB" id="9892322at2"/>
<keyword evidence="1" id="KW-0472">Membrane</keyword>
<name>A0A512D0E7_9MICO</name>
<keyword evidence="1" id="KW-1133">Transmembrane helix</keyword>
<evidence type="ECO:0000313" key="3">
    <source>
        <dbReference type="Proteomes" id="UP000321534"/>
    </source>
</evidence>
<dbReference type="RefSeq" id="WP_147065466.1">
    <property type="nucleotide sequence ID" value="NZ_BAAARO010000026.1"/>
</dbReference>
<proteinExistence type="predicted"/>
<dbReference type="Proteomes" id="UP000321534">
    <property type="component" value="Unassembled WGS sequence"/>
</dbReference>
<organism evidence="2 3">
    <name type="scientific">Terrabacter aerolatus</name>
    <dbReference type="NCBI Taxonomy" id="422442"/>
    <lineage>
        <taxon>Bacteria</taxon>
        <taxon>Bacillati</taxon>
        <taxon>Actinomycetota</taxon>
        <taxon>Actinomycetes</taxon>
        <taxon>Micrococcales</taxon>
        <taxon>Intrasporangiaceae</taxon>
        <taxon>Terrabacter</taxon>
    </lineage>
</organism>
<keyword evidence="1" id="KW-0812">Transmembrane</keyword>
<sequence length="103" mass="11177">MFSQTSHASIADLVAAWPLVLLAMAFASIVARAFVRANRPVARESSTGWGEAGPKRICRTAGHHYLKRETGWRCSQCGDEIRRYVGGTRGTPPAHRNGELAGV</sequence>
<protein>
    <submittedName>
        <fullName evidence="2">Uncharacterized protein</fullName>
    </submittedName>
</protein>
<keyword evidence="3" id="KW-1185">Reference proteome</keyword>
<feature type="transmembrane region" description="Helical" evidence="1">
    <location>
        <begin position="15"/>
        <end position="35"/>
    </location>
</feature>
<dbReference type="EMBL" id="BJYX01000007">
    <property type="protein sequence ID" value="GEO29936.1"/>
    <property type="molecule type" value="Genomic_DNA"/>
</dbReference>
<gene>
    <name evidence="2" type="ORF">TAE01_17460</name>
</gene>
<dbReference type="AlphaFoldDB" id="A0A512D0E7"/>